<evidence type="ECO:0000256" key="4">
    <source>
        <dbReference type="ARBA" id="ARBA00022692"/>
    </source>
</evidence>
<feature type="transmembrane region" description="Helical" evidence="7">
    <location>
        <begin position="100"/>
        <end position="122"/>
    </location>
</feature>
<accession>A0A917KWD1</accession>
<feature type="transmembrane region" description="Helical" evidence="7">
    <location>
        <begin position="35"/>
        <end position="55"/>
    </location>
</feature>
<gene>
    <name evidence="9" type="ORF">GCM10011320_42410</name>
</gene>
<protein>
    <submittedName>
        <fullName evidence="9">Membrane protein</fullName>
    </submittedName>
</protein>
<feature type="transmembrane region" description="Helical" evidence="7">
    <location>
        <begin position="177"/>
        <end position="195"/>
    </location>
</feature>
<keyword evidence="4 7" id="KW-0812">Transmembrane</keyword>
<evidence type="ECO:0000313" key="10">
    <source>
        <dbReference type="Proteomes" id="UP000661507"/>
    </source>
</evidence>
<feature type="transmembrane region" description="Helical" evidence="7">
    <location>
        <begin position="12"/>
        <end position="29"/>
    </location>
</feature>
<dbReference type="AlphaFoldDB" id="A0A917KWD1"/>
<feature type="transmembrane region" description="Helical" evidence="7">
    <location>
        <begin position="143"/>
        <end position="165"/>
    </location>
</feature>
<feature type="transmembrane region" description="Helical" evidence="7">
    <location>
        <begin position="62"/>
        <end position="80"/>
    </location>
</feature>
<keyword evidence="5 7" id="KW-1133">Transmembrane helix</keyword>
<dbReference type="InterPro" id="IPR032816">
    <property type="entry name" value="VTT_dom"/>
</dbReference>
<evidence type="ECO:0000256" key="1">
    <source>
        <dbReference type="ARBA" id="ARBA00004651"/>
    </source>
</evidence>
<proteinExistence type="inferred from homology"/>
<organism evidence="9 10">
    <name type="scientific">Neoroseomonas lacus</name>
    <dbReference type="NCBI Taxonomy" id="287609"/>
    <lineage>
        <taxon>Bacteria</taxon>
        <taxon>Pseudomonadati</taxon>
        <taxon>Pseudomonadota</taxon>
        <taxon>Alphaproteobacteria</taxon>
        <taxon>Acetobacterales</taxon>
        <taxon>Acetobacteraceae</taxon>
        <taxon>Neoroseomonas</taxon>
    </lineage>
</organism>
<dbReference type="PANTHER" id="PTHR30353:SF15">
    <property type="entry name" value="INNER MEMBRANE PROTEIN YABI"/>
    <property type="match status" value="1"/>
</dbReference>
<evidence type="ECO:0000256" key="6">
    <source>
        <dbReference type="ARBA" id="ARBA00023136"/>
    </source>
</evidence>
<evidence type="ECO:0000313" key="9">
    <source>
        <dbReference type="EMBL" id="GGJ30438.1"/>
    </source>
</evidence>
<evidence type="ECO:0000256" key="5">
    <source>
        <dbReference type="ARBA" id="ARBA00022989"/>
    </source>
</evidence>
<evidence type="ECO:0000256" key="7">
    <source>
        <dbReference type="RuleBase" id="RU367016"/>
    </source>
</evidence>
<comment type="similarity">
    <text evidence="2 7">Belongs to the DedA family.</text>
</comment>
<sequence>MGMLTSGFENWIGASAGWAPVAVFVITFLESLPGVSLLVPATAMLVGIGALLGAGTIEPAPVVAAAIGGAITGDAIGFWASRALGPQVVRRWLPRSQRRAYARALLLFRRWGWAAVFVGRFLGPVRAVAPLMAGVARMREYRFQTANVASAIVWAPAMLLPGYAAARGLEGMDMGQGFAWLFVALLLAATVWWALHRRAG</sequence>
<evidence type="ECO:0000259" key="8">
    <source>
        <dbReference type="Pfam" id="PF09335"/>
    </source>
</evidence>
<keyword evidence="6 7" id="KW-0472">Membrane</keyword>
<reference evidence="9" key="1">
    <citation type="journal article" date="2014" name="Int. J. Syst. Evol. Microbiol.">
        <title>Complete genome sequence of Corynebacterium casei LMG S-19264T (=DSM 44701T), isolated from a smear-ripened cheese.</title>
        <authorList>
            <consortium name="US DOE Joint Genome Institute (JGI-PGF)"/>
            <person name="Walter F."/>
            <person name="Albersmeier A."/>
            <person name="Kalinowski J."/>
            <person name="Ruckert C."/>
        </authorList>
    </citation>
    <scope>NUCLEOTIDE SEQUENCE</scope>
    <source>
        <strain evidence="9">CGMCC 1.3617</strain>
    </source>
</reference>
<dbReference type="RefSeq" id="WP_188970481.1">
    <property type="nucleotide sequence ID" value="NZ_BMKW01000011.1"/>
</dbReference>
<name>A0A917KWD1_9PROT</name>
<comment type="caution">
    <text evidence="9">The sequence shown here is derived from an EMBL/GenBank/DDBJ whole genome shotgun (WGS) entry which is preliminary data.</text>
</comment>
<dbReference type="Pfam" id="PF09335">
    <property type="entry name" value="VTT_dom"/>
    <property type="match status" value="1"/>
</dbReference>
<keyword evidence="10" id="KW-1185">Reference proteome</keyword>
<evidence type="ECO:0000256" key="2">
    <source>
        <dbReference type="ARBA" id="ARBA00010792"/>
    </source>
</evidence>
<dbReference type="PANTHER" id="PTHR30353">
    <property type="entry name" value="INNER MEMBRANE PROTEIN DEDA-RELATED"/>
    <property type="match status" value="1"/>
</dbReference>
<dbReference type="GO" id="GO:0005886">
    <property type="term" value="C:plasma membrane"/>
    <property type="evidence" value="ECO:0007669"/>
    <property type="project" value="UniProtKB-SubCell"/>
</dbReference>
<feature type="domain" description="VTT" evidence="8">
    <location>
        <begin position="39"/>
        <end position="163"/>
    </location>
</feature>
<reference evidence="9" key="2">
    <citation type="submission" date="2020-09" db="EMBL/GenBank/DDBJ databases">
        <authorList>
            <person name="Sun Q."/>
            <person name="Zhou Y."/>
        </authorList>
    </citation>
    <scope>NUCLEOTIDE SEQUENCE</scope>
    <source>
        <strain evidence="9">CGMCC 1.3617</strain>
    </source>
</reference>
<comment type="subcellular location">
    <subcellularLocation>
        <location evidence="1 7">Cell membrane</location>
        <topology evidence="1 7">Multi-pass membrane protein</topology>
    </subcellularLocation>
</comment>
<dbReference type="InterPro" id="IPR032818">
    <property type="entry name" value="DedA-like"/>
</dbReference>
<dbReference type="EMBL" id="BMKW01000011">
    <property type="protein sequence ID" value="GGJ30438.1"/>
    <property type="molecule type" value="Genomic_DNA"/>
</dbReference>
<dbReference type="Proteomes" id="UP000661507">
    <property type="component" value="Unassembled WGS sequence"/>
</dbReference>
<evidence type="ECO:0000256" key="3">
    <source>
        <dbReference type="ARBA" id="ARBA00022475"/>
    </source>
</evidence>
<keyword evidence="3 7" id="KW-1003">Cell membrane</keyword>